<evidence type="ECO:0000256" key="4">
    <source>
        <dbReference type="ARBA" id="ARBA00023239"/>
    </source>
</evidence>
<dbReference type="InterPro" id="IPR006913">
    <property type="entry name" value="CENP-V/GFA"/>
</dbReference>
<evidence type="ECO:0000256" key="3">
    <source>
        <dbReference type="ARBA" id="ARBA00022833"/>
    </source>
</evidence>
<dbReference type="AlphaFoldDB" id="A0A0P1I0A7"/>
<protein>
    <recommendedName>
        <fullName evidence="5">CENP-V/GFA domain-containing protein</fullName>
    </recommendedName>
</protein>
<evidence type="ECO:0000259" key="5">
    <source>
        <dbReference type="PROSITE" id="PS51891"/>
    </source>
</evidence>
<sequence>MTKPQNASGGCLCGNVRYRTDGPLYDLHYCHCRTCQKASGAPAIAGAFLSRDALHFIDGEPKVFRSSPIVERGFCGDCGTYLLYRPLIEEWSDWLIITIASLDNPENYAPKRHYGIESQIPWFDIRDNFPRERYEDGFIDILAKGSQEERKAILDRFGQN</sequence>
<gene>
    <name evidence="6" type="ORF">RUE5091_00044</name>
</gene>
<dbReference type="PROSITE" id="PS51891">
    <property type="entry name" value="CENP_V_GFA"/>
    <property type="match status" value="1"/>
</dbReference>
<dbReference type="STRING" id="1715692.RUE5091_00044"/>
<keyword evidence="7" id="KW-1185">Reference proteome</keyword>
<comment type="similarity">
    <text evidence="1">Belongs to the Gfa family.</text>
</comment>
<keyword evidence="2" id="KW-0479">Metal-binding</keyword>
<evidence type="ECO:0000313" key="6">
    <source>
        <dbReference type="EMBL" id="CUJ82897.1"/>
    </source>
</evidence>
<dbReference type="GO" id="GO:0016846">
    <property type="term" value="F:carbon-sulfur lyase activity"/>
    <property type="evidence" value="ECO:0007669"/>
    <property type="project" value="InterPro"/>
</dbReference>
<dbReference type="EMBL" id="CYUD01000001">
    <property type="protein sequence ID" value="CUJ82897.1"/>
    <property type="molecule type" value="Genomic_DNA"/>
</dbReference>
<dbReference type="PANTHER" id="PTHR33337">
    <property type="entry name" value="GFA DOMAIN-CONTAINING PROTEIN"/>
    <property type="match status" value="1"/>
</dbReference>
<keyword evidence="3" id="KW-0862">Zinc</keyword>
<organism evidence="6 7">
    <name type="scientific">Ruegeria denitrificans</name>
    <dbReference type="NCBI Taxonomy" id="1715692"/>
    <lineage>
        <taxon>Bacteria</taxon>
        <taxon>Pseudomonadati</taxon>
        <taxon>Pseudomonadota</taxon>
        <taxon>Alphaproteobacteria</taxon>
        <taxon>Rhodobacterales</taxon>
        <taxon>Roseobacteraceae</taxon>
        <taxon>Ruegeria</taxon>
    </lineage>
</organism>
<accession>A0A0P1I0A7</accession>
<reference evidence="7" key="1">
    <citation type="submission" date="2015-09" db="EMBL/GenBank/DDBJ databases">
        <authorList>
            <person name="Rodrigo-Torres L."/>
            <person name="Arahal D.R."/>
        </authorList>
    </citation>
    <scope>NUCLEOTIDE SEQUENCE [LARGE SCALE GENOMIC DNA]</scope>
    <source>
        <strain evidence="7">CECT 5091</strain>
    </source>
</reference>
<dbReference type="Pfam" id="PF04828">
    <property type="entry name" value="GFA"/>
    <property type="match status" value="1"/>
</dbReference>
<dbReference type="OrthoDB" id="9807246at2"/>
<dbReference type="Gene3D" id="3.90.1590.10">
    <property type="entry name" value="glutathione-dependent formaldehyde- activating enzyme (gfa)"/>
    <property type="match status" value="1"/>
</dbReference>
<keyword evidence="4" id="KW-0456">Lyase</keyword>
<dbReference type="PANTHER" id="PTHR33337:SF40">
    <property type="entry name" value="CENP-V_GFA DOMAIN-CONTAINING PROTEIN-RELATED"/>
    <property type="match status" value="1"/>
</dbReference>
<dbReference type="SUPFAM" id="SSF51316">
    <property type="entry name" value="Mss4-like"/>
    <property type="match status" value="1"/>
</dbReference>
<feature type="domain" description="CENP-V/GFA" evidence="5">
    <location>
        <begin position="7"/>
        <end position="109"/>
    </location>
</feature>
<proteinExistence type="inferred from homology"/>
<name>A0A0P1I0A7_9RHOB</name>
<dbReference type="Proteomes" id="UP000051260">
    <property type="component" value="Unassembled WGS sequence"/>
</dbReference>
<dbReference type="RefSeq" id="WP_058279882.1">
    <property type="nucleotide sequence ID" value="NZ_CYUD01000001.1"/>
</dbReference>
<dbReference type="GO" id="GO:0046872">
    <property type="term" value="F:metal ion binding"/>
    <property type="evidence" value="ECO:0007669"/>
    <property type="project" value="UniProtKB-KW"/>
</dbReference>
<evidence type="ECO:0000256" key="1">
    <source>
        <dbReference type="ARBA" id="ARBA00005495"/>
    </source>
</evidence>
<evidence type="ECO:0000256" key="2">
    <source>
        <dbReference type="ARBA" id="ARBA00022723"/>
    </source>
</evidence>
<dbReference type="InterPro" id="IPR011057">
    <property type="entry name" value="Mss4-like_sf"/>
</dbReference>
<evidence type="ECO:0000313" key="7">
    <source>
        <dbReference type="Proteomes" id="UP000051260"/>
    </source>
</evidence>